<dbReference type="Gene3D" id="2.40.50.140">
    <property type="entry name" value="Nucleic acid-binding proteins"/>
    <property type="match status" value="1"/>
</dbReference>
<dbReference type="Proteomes" id="UP000617426">
    <property type="component" value="Unassembled WGS sequence"/>
</dbReference>
<organism evidence="2 3">
    <name type="scientific">Schaalia hyovaginalis</name>
    <dbReference type="NCBI Taxonomy" id="29316"/>
    <lineage>
        <taxon>Bacteria</taxon>
        <taxon>Bacillati</taxon>
        <taxon>Actinomycetota</taxon>
        <taxon>Actinomycetes</taxon>
        <taxon>Actinomycetales</taxon>
        <taxon>Actinomycetaceae</taxon>
        <taxon>Schaalia</taxon>
    </lineage>
</organism>
<keyword evidence="3" id="KW-1185">Reference proteome</keyword>
<reference evidence="2" key="1">
    <citation type="submission" date="2020-08" db="EMBL/GenBank/DDBJ databases">
        <title>Sequencing the genomes of 1000 actinobacteria strains.</title>
        <authorList>
            <person name="Klenk H.-P."/>
        </authorList>
    </citation>
    <scope>NUCLEOTIDE SEQUENCE</scope>
    <source>
        <strain evidence="2">DSM 10695</strain>
    </source>
</reference>
<dbReference type="InterPro" id="IPR012340">
    <property type="entry name" value="NA-bd_OB-fold"/>
</dbReference>
<name>A0A923IWY5_9ACTO</name>
<dbReference type="RefSeq" id="WP_184452443.1">
    <property type="nucleotide sequence ID" value="NZ_JACHMK010000001.1"/>
</dbReference>
<sequence>MSERPDGRLGALRNRIVEHLEEDSRQADEAADEVRSRSRRGTTPICEVRNRQKVTLYGSLLSMTFPPAGAEQVLIATLYDGTGSIELRWPGRRSIPGLSVGEHIEVEGTAGIQGDHLTIINPLYRIITTEGS</sequence>
<accession>A0A923IWY5</accession>
<comment type="caution">
    <text evidence="2">The sequence shown here is derived from an EMBL/GenBank/DDBJ whole genome shotgun (WGS) entry which is preliminary data.</text>
</comment>
<keyword evidence="2" id="KW-0378">Hydrolase</keyword>
<protein>
    <submittedName>
        <fullName evidence="2">RecG-like helicase</fullName>
    </submittedName>
</protein>
<feature type="compositionally biased region" description="Basic and acidic residues" evidence="1">
    <location>
        <begin position="23"/>
        <end position="36"/>
    </location>
</feature>
<evidence type="ECO:0000313" key="2">
    <source>
        <dbReference type="EMBL" id="MBB6334552.1"/>
    </source>
</evidence>
<evidence type="ECO:0000313" key="3">
    <source>
        <dbReference type="Proteomes" id="UP000617426"/>
    </source>
</evidence>
<feature type="region of interest" description="Disordered" evidence="1">
    <location>
        <begin position="23"/>
        <end position="44"/>
    </location>
</feature>
<gene>
    <name evidence="2" type="ORF">HD592_001117</name>
</gene>
<evidence type="ECO:0000256" key="1">
    <source>
        <dbReference type="SAM" id="MobiDB-lite"/>
    </source>
</evidence>
<keyword evidence="2" id="KW-0067">ATP-binding</keyword>
<keyword evidence="2" id="KW-0547">Nucleotide-binding</keyword>
<dbReference type="EMBL" id="JACHMK010000001">
    <property type="protein sequence ID" value="MBB6334552.1"/>
    <property type="molecule type" value="Genomic_DNA"/>
</dbReference>
<dbReference type="GO" id="GO:0004386">
    <property type="term" value="F:helicase activity"/>
    <property type="evidence" value="ECO:0007669"/>
    <property type="project" value="UniProtKB-KW"/>
</dbReference>
<keyword evidence="2" id="KW-0347">Helicase</keyword>
<proteinExistence type="predicted"/>
<dbReference type="AlphaFoldDB" id="A0A923IWY5"/>